<dbReference type="PANTHER" id="PTHR12110:SF41">
    <property type="entry name" value="INOSOSE DEHYDRATASE"/>
    <property type="match status" value="1"/>
</dbReference>
<evidence type="ECO:0000313" key="3">
    <source>
        <dbReference type="EMBL" id="MCS7475739.1"/>
    </source>
</evidence>
<dbReference type="SUPFAM" id="SSF51658">
    <property type="entry name" value="Xylose isomerase-like"/>
    <property type="match status" value="1"/>
</dbReference>
<accession>A0A9X2ZXU6</accession>
<dbReference type="PROSITE" id="PS51318">
    <property type="entry name" value="TAT"/>
    <property type="match status" value="1"/>
</dbReference>
<sequence length="280" mass="31094">MTQSPSRRAVLGALGAAAAVAALPGTASATGGGWHGRRVPRESISIQLYTLRGVIGDNPAPVLEALADIGYRKVELAGTYGRTAEEFAKLLRKYRISATSAHVGIDGDLNKLVADAKALRNTYVNVPYVNYPTLAEWVSFTQRLDAASKVLRKAGLKMGYHNHAHEFQVLEGKRPIDVIAKGTSRRDVHLEVDLYWVVTAGVDPVEVFRQNFPRVRQYHVKDRKPDGSFADLGKGTIDFGRIFRETWHHHVDEYIVENDQPADALVTAEVGYKYLRDLRF</sequence>
<dbReference type="Proteomes" id="UP001141259">
    <property type="component" value="Unassembled WGS sequence"/>
</dbReference>
<organism evidence="3 4">
    <name type="scientific">Umezawaea endophytica</name>
    <dbReference type="NCBI Taxonomy" id="1654476"/>
    <lineage>
        <taxon>Bacteria</taxon>
        <taxon>Bacillati</taxon>
        <taxon>Actinomycetota</taxon>
        <taxon>Actinomycetes</taxon>
        <taxon>Pseudonocardiales</taxon>
        <taxon>Pseudonocardiaceae</taxon>
        <taxon>Umezawaea</taxon>
    </lineage>
</organism>
<name>A0A9X2ZXU6_9PSEU</name>
<dbReference type="GO" id="GO:0016853">
    <property type="term" value="F:isomerase activity"/>
    <property type="evidence" value="ECO:0007669"/>
    <property type="project" value="UniProtKB-KW"/>
</dbReference>
<reference evidence="3" key="1">
    <citation type="submission" date="2022-08" db="EMBL/GenBank/DDBJ databases">
        <authorList>
            <person name="Tistechok S."/>
            <person name="Samborskyy M."/>
            <person name="Roman I."/>
        </authorList>
    </citation>
    <scope>NUCLEOTIDE SEQUENCE</scope>
    <source>
        <strain evidence="3">DSM 103496</strain>
    </source>
</reference>
<protein>
    <submittedName>
        <fullName evidence="3">Sugar phosphate isomerase/epimerase</fullName>
    </submittedName>
</protein>
<dbReference type="InterPro" id="IPR050312">
    <property type="entry name" value="IolE/XylAMocC-like"/>
</dbReference>
<feature type="chain" id="PRO_5040720167" evidence="1">
    <location>
        <begin position="30"/>
        <end position="280"/>
    </location>
</feature>
<dbReference type="InterPro" id="IPR006311">
    <property type="entry name" value="TAT_signal"/>
</dbReference>
<keyword evidence="4" id="KW-1185">Reference proteome</keyword>
<dbReference type="AlphaFoldDB" id="A0A9X2ZXU6"/>
<evidence type="ECO:0000256" key="1">
    <source>
        <dbReference type="SAM" id="SignalP"/>
    </source>
</evidence>
<keyword evidence="3" id="KW-0413">Isomerase</keyword>
<keyword evidence="1" id="KW-0732">Signal</keyword>
<gene>
    <name evidence="3" type="ORF">NZH93_02660</name>
</gene>
<evidence type="ECO:0000259" key="2">
    <source>
        <dbReference type="Pfam" id="PF01261"/>
    </source>
</evidence>
<feature type="signal peptide" evidence="1">
    <location>
        <begin position="1"/>
        <end position="29"/>
    </location>
</feature>
<dbReference type="InterPro" id="IPR013022">
    <property type="entry name" value="Xyl_isomerase-like_TIM-brl"/>
</dbReference>
<dbReference type="PANTHER" id="PTHR12110">
    <property type="entry name" value="HYDROXYPYRUVATE ISOMERASE"/>
    <property type="match status" value="1"/>
</dbReference>
<comment type="caution">
    <text evidence="3">The sequence shown here is derived from an EMBL/GenBank/DDBJ whole genome shotgun (WGS) entry which is preliminary data.</text>
</comment>
<evidence type="ECO:0000313" key="4">
    <source>
        <dbReference type="Proteomes" id="UP001141259"/>
    </source>
</evidence>
<dbReference type="InterPro" id="IPR036237">
    <property type="entry name" value="Xyl_isomerase-like_sf"/>
</dbReference>
<feature type="domain" description="Xylose isomerase-like TIM barrel" evidence="2">
    <location>
        <begin position="63"/>
        <end position="245"/>
    </location>
</feature>
<dbReference type="Gene3D" id="3.20.20.150">
    <property type="entry name" value="Divalent-metal-dependent TIM barrel enzymes"/>
    <property type="match status" value="1"/>
</dbReference>
<dbReference type="Pfam" id="PF01261">
    <property type="entry name" value="AP_endonuc_2"/>
    <property type="match status" value="1"/>
</dbReference>
<dbReference type="RefSeq" id="WP_259621247.1">
    <property type="nucleotide sequence ID" value="NZ_JANYMP010000001.1"/>
</dbReference>
<proteinExistence type="predicted"/>
<dbReference type="EMBL" id="JANYMP010000001">
    <property type="protein sequence ID" value="MCS7475739.1"/>
    <property type="molecule type" value="Genomic_DNA"/>
</dbReference>